<protein>
    <recommendedName>
        <fullName evidence="3">non-specific serine/threonine protein kinase</fullName>
        <ecNumber evidence="3">2.7.11.1</ecNumber>
    </recommendedName>
</protein>
<keyword evidence="17" id="KW-1185">Reference proteome</keyword>
<keyword evidence="8" id="KW-0418">Kinase</keyword>
<keyword evidence="6" id="KW-0479">Metal-binding</keyword>
<name>A0AAW2YVI7_9EUKA</name>
<dbReference type="CDD" id="cd08215">
    <property type="entry name" value="STKc_Nek"/>
    <property type="match status" value="1"/>
</dbReference>
<comment type="catalytic activity">
    <reaction evidence="12">
        <text>L-seryl-[protein] + ATP = O-phospho-L-seryl-[protein] + ADP + H(+)</text>
        <dbReference type="Rhea" id="RHEA:17989"/>
        <dbReference type="Rhea" id="RHEA-COMP:9863"/>
        <dbReference type="Rhea" id="RHEA-COMP:11604"/>
        <dbReference type="ChEBI" id="CHEBI:15378"/>
        <dbReference type="ChEBI" id="CHEBI:29999"/>
        <dbReference type="ChEBI" id="CHEBI:30616"/>
        <dbReference type="ChEBI" id="CHEBI:83421"/>
        <dbReference type="ChEBI" id="CHEBI:456216"/>
        <dbReference type="EC" id="2.7.11.1"/>
    </reaction>
</comment>
<dbReference type="Pfam" id="PF00069">
    <property type="entry name" value="Pkinase"/>
    <property type="match status" value="1"/>
</dbReference>
<evidence type="ECO:0000256" key="14">
    <source>
        <dbReference type="RuleBase" id="RU000304"/>
    </source>
</evidence>
<comment type="catalytic activity">
    <reaction evidence="11">
        <text>L-threonyl-[protein] + ATP = O-phospho-L-threonyl-[protein] + ADP + H(+)</text>
        <dbReference type="Rhea" id="RHEA:46608"/>
        <dbReference type="Rhea" id="RHEA-COMP:11060"/>
        <dbReference type="Rhea" id="RHEA-COMP:11605"/>
        <dbReference type="ChEBI" id="CHEBI:15378"/>
        <dbReference type="ChEBI" id="CHEBI:30013"/>
        <dbReference type="ChEBI" id="CHEBI:30616"/>
        <dbReference type="ChEBI" id="CHEBI:61977"/>
        <dbReference type="ChEBI" id="CHEBI:456216"/>
        <dbReference type="EC" id="2.7.11.1"/>
    </reaction>
</comment>
<dbReference type="FunFam" id="1.10.510.10:FF:000172">
    <property type="entry name" value="serine/threonine-protein kinase Nek1 isoform X1"/>
    <property type="match status" value="1"/>
</dbReference>
<reference evidence="16 17" key="1">
    <citation type="submission" date="2024-03" db="EMBL/GenBank/DDBJ databases">
        <title>The Acrasis kona genome and developmental transcriptomes reveal deep origins of eukaryotic multicellular pathways.</title>
        <authorList>
            <person name="Sheikh S."/>
            <person name="Fu C.-J."/>
            <person name="Brown M.W."/>
            <person name="Baldauf S.L."/>
        </authorList>
    </citation>
    <scope>NUCLEOTIDE SEQUENCE [LARGE SCALE GENOMIC DNA]</scope>
    <source>
        <strain evidence="16 17">ATCC MYA-3509</strain>
    </source>
</reference>
<accession>A0AAW2YVI7</accession>
<evidence type="ECO:0000256" key="13">
    <source>
        <dbReference type="PROSITE-ProRule" id="PRU10141"/>
    </source>
</evidence>
<dbReference type="FunFam" id="3.30.200.20:FF:000097">
    <property type="entry name" value="Probable serine/threonine-protein kinase nek1"/>
    <property type="match status" value="1"/>
</dbReference>
<comment type="caution">
    <text evidence="16">The sequence shown here is derived from an EMBL/GenBank/DDBJ whole genome shotgun (WGS) entry which is preliminary data.</text>
</comment>
<dbReference type="InterPro" id="IPR011009">
    <property type="entry name" value="Kinase-like_dom_sf"/>
</dbReference>
<evidence type="ECO:0000256" key="8">
    <source>
        <dbReference type="ARBA" id="ARBA00022777"/>
    </source>
</evidence>
<keyword evidence="7 13" id="KW-0547">Nucleotide-binding</keyword>
<comment type="cofactor">
    <cofactor evidence="1">
        <name>Mg(2+)</name>
        <dbReference type="ChEBI" id="CHEBI:18420"/>
    </cofactor>
</comment>
<evidence type="ECO:0000256" key="1">
    <source>
        <dbReference type="ARBA" id="ARBA00001946"/>
    </source>
</evidence>
<dbReference type="InterPro" id="IPR017441">
    <property type="entry name" value="Protein_kinase_ATP_BS"/>
</dbReference>
<evidence type="ECO:0000256" key="4">
    <source>
        <dbReference type="ARBA" id="ARBA00022527"/>
    </source>
</evidence>
<dbReference type="InterPro" id="IPR000719">
    <property type="entry name" value="Prot_kinase_dom"/>
</dbReference>
<evidence type="ECO:0000256" key="6">
    <source>
        <dbReference type="ARBA" id="ARBA00022723"/>
    </source>
</evidence>
<organism evidence="16 17">
    <name type="scientific">Acrasis kona</name>
    <dbReference type="NCBI Taxonomy" id="1008807"/>
    <lineage>
        <taxon>Eukaryota</taxon>
        <taxon>Discoba</taxon>
        <taxon>Heterolobosea</taxon>
        <taxon>Tetramitia</taxon>
        <taxon>Eutetramitia</taxon>
        <taxon>Acrasidae</taxon>
        <taxon>Acrasis</taxon>
    </lineage>
</organism>
<dbReference type="GO" id="GO:0004674">
    <property type="term" value="F:protein serine/threonine kinase activity"/>
    <property type="evidence" value="ECO:0007669"/>
    <property type="project" value="UniProtKB-KW"/>
</dbReference>
<keyword evidence="9 13" id="KW-0067">ATP-binding</keyword>
<dbReference type="PROSITE" id="PS00108">
    <property type="entry name" value="PROTEIN_KINASE_ST"/>
    <property type="match status" value="1"/>
</dbReference>
<evidence type="ECO:0000256" key="5">
    <source>
        <dbReference type="ARBA" id="ARBA00022679"/>
    </source>
</evidence>
<evidence type="ECO:0000313" key="17">
    <source>
        <dbReference type="Proteomes" id="UP001431209"/>
    </source>
</evidence>
<dbReference type="PANTHER" id="PTHR44899">
    <property type="entry name" value="CAMK FAMILY PROTEIN KINASE"/>
    <property type="match status" value="1"/>
</dbReference>
<dbReference type="GO" id="GO:0046872">
    <property type="term" value="F:metal ion binding"/>
    <property type="evidence" value="ECO:0007669"/>
    <property type="project" value="UniProtKB-KW"/>
</dbReference>
<dbReference type="Proteomes" id="UP001431209">
    <property type="component" value="Unassembled WGS sequence"/>
</dbReference>
<comment type="similarity">
    <text evidence="2">Belongs to the protein kinase superfamily. NEK Ser/Thr protein kinase family. NIMA subfamily.</text>
</comment>
<dbReference type="PROSITE" id="PS00107">
    <property type="entry name" value="PROTEIN_KINASE_ATP"/>
    <property type="match status" value="1"/>
</dbReference>
<evidence type="ECO:0000256" key="10">
    <source>
        <dbReference type="ARBA" id="ARBA00022842"/>
    </source>
</evidence>
<keyword evidence="5" id="KW-0808">Transferase</keyword>
<evidence type="ECO:0000256" key="3">
    <source>
        <dbReference type="ARBA" id="ARBA00012513"/>
    </source>
</evidence>
<proteinExistence type="inferred from homology"/>
<dbReference type="PANTHER" id="PTHR44899:SF3">
    <property type="entry name" value="SERINE_THREONINE-PROTEIN KINASE NEK1"/>
    <property type="match status" value="1"/>
</dbReference>
<evidence type="ECO:0000256" key="12">
    <source>
        <dbReference type="ARBA" id="ARBA00048679"/>
    </source>
</evidence>
<evidence type="ECO:0000256" key="2">
    <source>
        <dbReference type="ARBA" id="ARBA00010886"/>
    </source>
</evidence>
<evidence type="ECO:0000256" key="7">
    <source>
        <dbReference type="ARBA" id="ARBA00022741"/>
    </source>
</evidence>
<evidence type="ECO:0000256" key="11">
    <source>
        <dbReference type="ARBA" id="ARBA00047899"/>
    </source>
</evidence>
<dbReference type="GO" id="GO:0005524">
    <property type="term" value="F:ATP binding"/>
    <property type="evidence" value="ECO:0007669"/>
    <property type="project" value="UniProtKB-UniRule"/>
</dbReference>
<evidence type="ECO:0000313" key="16">
    <source>
        <dbReference type="EMBL" id="KAL0481107.1"/>
    </source>
</evidence>
<dbReference type="InterPro" id="IPR051131">
    <property type="entry name" value="NEK_Ser/Thr_kinase_NIMA"/>
</dbReference>
<keyword evidence="4 14" id="KW-0723">Serine/threonine-protein kinase</keyword>
<sequence length="299" mass="33599">MIGVGSFGRAILVRSRSDKKLYVMKRINMNDMSKEEQEGAMNEVNVLQVLKHPNIIAYHEYFKGEDGYLNIIMEHADGGDLFQRIRSASGVHFDESMILDWFVQTTLALKHVHDCNILHRDLKTQNIFLSSNNEVKLGDFGIAKILNSQTEFANTVIGTPYYLSPELCEDKPYNSKSDVWALGCVLYEVTTLKHAFNGQNLPSLVLKILKGNYPPIPAQYSDNLKNLIARALNKSPDLRPSMQEILEIPFLQAHVDKYKNGLPVVSRVVTSVSTTTTNCLVADSGKQKNKPQGEKKQVS</sequence>
<dbReference type="Gene3D" id="3.30.200.20">
    <property type="entry name" value="Phosphorylase Kinase, domain 1"/>
    <property type="match status" value="1"/>
</dbReference>
<evidence type="ECO:0000256" key="9">
    <source>
        <dbReference type="ARBA" id="ARBA00022840"/>
    </source>
</evidence>
<evidence type="ECO:0000259" key="15">
    <source>
        <dbReference type="PROSITE" id="PS50011"/>
    </source>
</evidence>
<feature type="domain" description="Protein kinase" evidence="15">
    <location>
        <begin position="1"/>
        <end position="251"/>
    </location>
</feature>
<dbReference type="EMBL" id="JAOPGA020000732">
    <property type="protein sequence ID" value="KAL0481107.1"/>
    <property type="molecule type" value="Genomic_DNA"/>
</dbReference>
<dbReference type="InterPro" id="IPR008271">
    <property type="entry name" value="Ser/Thr_kinase_AS"/>
</dbReference>
<dbReference type="PROSITE" id="PS50011">
    <property type="entry name" value="PROTEIN_KINASE_DOM"/>
    <property type="match status" value="1"/>
</dbReference>
<dbReference type="AlphaFoldDB" id="A0AAW2YVI7"/>
<keyword evidence="10" id="KW-0460">Magnesium</keyword>
<dbReference type="EC" id="2.7.11.1" evidence="3"/>
<dbReference type="SMART" id="SM00220">
    <property type="entry name" value="S_TKc"/>
    <property type="match status" value="1"/>
</dbReference>
<gene>
    <name evidence="16" type="ORF">AKO1_012887</name>
</gene>
<dbReference type="SUPFAM" id="SSF56112">
    <property type="entry name" value="Protein kinase-like (PK-like)"/>
    <property type="match status" value="1"/>
</dbReference>
<feature type="binding site" evidence="13">
    <location>
        <position position="25"/>
    </location>
    <ligand>
        <name>ATP</name>
        <dbReference type="ChEBI" id="CHEBI:30616"/>
    </ligand>
</feature>
<dbReference type="Gene3D" id="1.10.510.10">
    <property type="entry name" value="Transferase(Phosphotransferase) domain 1"/>
    <property type="match status" value="1"/>
</dbReference>